<sequence length="201" mass="22681">MRLKLFLLLFVFLAACQYLPSALTKDDVDQYIEAYKKLAEISPELEVLRTKSGSISVFTCSACKARMETSVVSAGYRSLESFMVMDLRMSYTMRYVLYLELTQLVSEAGEDIPIENVCSVQNRNNLSEADRQTFDDYCGKAVLYTGYIERVSRFVSDVVEYIVSKADFEIVAESFDEIHSAITDPRLISDLSRSGGGGWDD</sequence>
<dbReference type="RefSeq" id="WP_092021127.1">
    <property type="nucleotide sequence ID" value="NZ_FOUE01000002.1"/>
</dbReference>
<name>A0A1I4NDK8_9GAMM</name>
<proteinExistence type="predicted"/>
<dbReference type="EMBL" id="FOUE01000002">
    <property type="protein sequence ID" value="SFM13475.1"/>
    <property type="molecule type" value="Genomic_DNA"/>
</dbReference>
<gene>
    <name evidence="2" type="ORF">SAMN04487963_1310</name>
</gene>
<dbReference type="STRING" id="488535.SAMN04487963_1310"/>
<evidence type="ECO:0000256" key="1">
    <source>
        <dbReference type="SAM" id="SignalP"/>
    </source>
</evidence>
<protein>
    <recommendedName>
        <fullName evidence="4">Lipoprotein</fullName>
    </recommendedName>
</protein>
<feature type="signal peptide" evidence="1">
    <location>
        <begin position="1"/>
        <end position="22"/>
    </location>
</feature>
<evidence type="ECO:0008006" key="4">
    <source>
        <dbReference type="Google" id="ProtNLM"/>
    </source>
</evidence>
<dbReference type="PROSITE" id="PS51257">
    <property type="entry name" value="PROKAR_LIPOPROTEIN"/>
    <property type="match status" value="1"/>
</dbReference>
<dbReference type="AlphaFoldDB" id="A0A1I4NDK8"/>
<reference evidence="3" key="1">
    <citation type="submission" date="2016-10" db="EMBL/GenBank/DDBJ databases">
        <authorList>
            <person name="Varghese N."/>
            <person name="Submissions S."/>
        </authorList>
    </citation>
    <scope>NUCLEOTIDE SEQUENCE [LARGE SCALE GENOMIC DNA]</scope>
    <source>
        <strain evidence="3">CGMCC 1.7061</strain>
    </source>
</reference>
<dbReference type="Proteomes" id="UP000198519">
    <property type="component" value="Unassembled WGS sequence"/>
</dbReference>
<evidence type="ECO:0000313" key="2">
    <source>
        <dbReference type="EMBL" id="SFM13475.1"/>
    </source>
</evidence>
<keyword evidence="1" id="KW-0732">Signal</keyword>
<organism evidence="2 3">
    <name type="scientific">Marinobacter zhejiangensis</name>
    <dbReference type="NCBI Taxonomy" id="488535"/>
    <lineage>
        <taxon>Bacteria</taxon>
        <taxon>Pseudomonadati</taxon>
        <taxon>Pseudomonadota</taxon>
        <taxon>Gammaproteobacteria</taxon>
        <taxon>Pseudomonadales</taxon>
        <taxon>Marinobacteraceae</taxon>
        <taxon>Marinobacter</taxon>
    </lineage>
</organism>
<accession>A0A1I4NDK8</accession>
<keyword evidence="3" id="KW-1185">Reference proteome</keyword>
<evidence type="ECO:0000313" key="3">
    <source>
        <dbReference type="Proteomes" id="UP000198519"/>
    </source>
</evidence>
<feature type="chain" id="PRO_5011762263" description="Lipoprotein" evidence="1">
    <location>
        <begin position="23"/>
        <end position="201"/>
    </location>
</feature>